<gene>
    <name evidence="1" type="ORF">METZ01_LOCUS317131</name>
</gene>
<accession>A0A382NV30</accession>
<name>A0A382NV30_9ZZZZ</name>
<dbReference type="SUPFAM" id="SSF53756">
    <property type="entry name" value="UDP-Glycosyltransferase/glycogen phosphorylase"/>
    <property type="match status" value="1"/>
</dbReference>
<feature type="non-terminal residue" evidence="1">
    <location>
        <position position="53"/>
    </location>
</feature>
<dbReference type="Gene3D" id="3.40.50.2000">
    <property type="entry name" value="Glycogen Phosphorylase B"/>
    <property type="match status" value="1"/>
</dbReference>
<reference evidence="1" key="1">
    <citation type="submission" date="2018-05" db="EMBL/GenBank/DDBJ databases">
        <authorList>
            <person name="Lanie J.A."/>
            <person name="Ng W.-L."/>
            <person name="Kazmierczak K.M."/>
            <person name="Andrzejewski T.M."/>
            <person name="Davidsen T.M."/>
            <person name="Wayne K.J."/>
            <person name="Tettelin H."/>
            <person name="Glass J.I."/>
            <person name="Rusch D."/>
            <person name="Podicherti R."/>
            <person name="Tsui H.-C.T."/>
            <person name="Winkler M.E."/>
        </authorList>
    </citation>
    <scope>NUCLEOTIDE SEQUENCE</scope>
</reference>
<dbReference type="EMBL" id="UINC01102559">
    <property type="protein sequence ID" value="SVC64277.1"/>
    <property type="molecule type" value="Genomic_DNA"/>
</dbReference>
<proteinExistence type="predicted"/>
<sequence length="53" mass="5557">VVAGILVIKLGALGDFIQACGPFKAIREHHSGAKITLLTTKPFASIAVASNYF</sequence>
<organism evidence="1">
    <name type="scientific">marine metagenome</name>
    <dbReference type="NCBI Taxonomy" id="408172"/>
    <lineage>
        <taxon>unclassified sequences</taxon>
        <taxon>metagenomes</taxon>
        <taxon>ecological metagenomes</taxon>
    </lineage>
</organism>
<dbReference type="AlphaFoldDB" id="A0A382NV30"/>
<evidence type="ECO:0000313" key="1">
    <source>
        <dbReference type="EMBL" id="SVC64277.1"/>
    </source>
</evidence>
<feature type="non-terminal residue" evidence="1">
    <location>
        <position position="1"/>
    </location>
</feature>
<protein>
    <submittedName>
        <fullName evidence="1">Uncharacterized protein</fullName>
    </submittedName>
</protein>